<dbReference type="PROSITE" id="PS00463">
    <property type="entry name" value="ZN2_CY6_FUNGAL_1"/>
    <property type="match status" value="1"/>
</dbReference>
<evidence type="ECO:0000259" key="8">
    <source>
        <dbReference type="PROSITE" id="PS50048"/>
    </source>
</evidence>
<dbReference type="CDD" id="cd12148">
    <property type="entry name" value="fungal_TF_MHR"/>
    <property type="match status" value="1"/>
</dbReference>
<dbReference type="GO" id="GO:0000978">
    <property type="term" value="F:RNA polymerase II cis-regulatory region sequence-specific DNA binding"/>
    <property type="evidence" value="ECO:0007669"/>
    <property type="project" value="TreeGrafter"/>
</dbReference>
<dbReference type="GO" id="GO:0045944">
    <property type="term" value="P:positive regulation of transcription by RNA polymerase II"/>
    <property type="evidence" value="ECO:0007669"/>
    <property type="project" value="TreeGrafter"/>
</dbReference>
<dbReference type="GeneID" id="30988446"/>
<protein>
    <recommendedName>
        <fullName evidence="8">Zn(2)-C6 fungal-type domain-containing protein</fullName>
    </recommendedName>
</protein>
<reference evidence="9 10" key="1">
    <citation type="journal article" date="2016" name="Proc. Natl. Acad. Sci. U.S.A.">
        <title>Comparative genomics of biotechnologically important yeasts.</title>
        <authorList>
            <person name="Riley R."/>
            <person name="Haridas S."/>
            <person name="Wolfe K.H."/>
            <person name="Lopes M.R."/>
            <person name="Hittinger C.T."/>
            <person name="Goeker M."/>
            <person name="Salamov A.A."/>
            <person name="Wisecaver J.H."/>
            <person name="Long T.M."/>
            <person name="Calvey C.H."/>
            <person name="Aerts A.L."/>
            <person name="Barry K.W."/>
            <person name="Choi C."/>
            <person name="Clum A."/>
            <person name="Coughlan A.Y."/>
            <person name="Deshpande S."/>
            <person name="Douglass A.P."/>
            <person name="Hanson S.J."/>
            <person name="Klenk H.-P."/>
            <person name="LaButti K.M."/>
            <person name="Lapidus A."/>
            <person name="Lindquist E.A."/>
            <person name="Lipzen A.M."/>
            <person name="Meier-Kolthoff J.P."/>
            <person name="Ohm R.A."/>
            <person name="Otillar R.P."/>
            <person name="Pangilinan J.L."/>
            <person name="Peng Y."/>
            <person name="Rokas A."/>
            <person name="Rosa C.A."/>
            <person name="Scheuner C."/>
            <person name="Sibirny A.A."/>
            <person name="Slot J.C."/>
            <person name="Stielow J.B."/>
            <person name="Sun H."/>
            <person name="Kurtzman C.P."/>
            <person name="Blackwell M."/>
            <person name="Grigoriev I.V."/>
            <person name="Jeffries T.W."/>
        </authorList>
    </citation>
    <scope>NUCLEOTIDE SEQUENCE [LARGE SCALE GENOMIC DNA]</scope>
    <source>
        <strain evidence="10">ATCC 18201 / CBS 1600 / BCRC 20928 / JCM 3617 / NBRC 0987 / NRRL Y-1542</strain>
    </source>
</reference>
<keyword evidence="1" id="KW-0479">Metal-binding</keyword>
<dbReference type="PROSITE" id="PS50048">
    <property type="entry name" value="ZN2_CY6_FUNGAL_2"/>
    <property type="match status" value="1"/>
</dbReference>
<dbReference type="InterPro" id="IPR001138">
    <property type="entry name" value="Zn2Cys6_DnaBD"/>
</dbReference>
<sequence length="874" mass="99315">MDPLEKEHDRKRVRIQRSCFVCRQKKTKCDQARPICSACKKRKNPNACQYGSASWDIQVSNGMRTGLGGLLEETNVPSNGRSTSINKFKPDRVFMDTTPASYASSRSKSDYANGLKQINNRIQLLESALRLKSDRDSLSSSSGTTLAETSPNEQRNGSAAFGIMPESEYEIVDFHRDSFPAPGMSYKGSLTWVSLLRKDKFLNSITLSIRNKKTILQECQHDTKACEFSKVLCSQVDAGSEKIPLRNPHDMPIVTLVSSYLKDRRLVWLLVDRFFDSELALVYPVLLREVFEEDVTNLIGGRNDPTATINFTRRQQCSTAGIVLLVMRFASLSLFNLDNPVFGPESQWTDDQKHMVTNPISKDVNTAVEKCIEETEKLKEVTLEAFQLTLLKRWYELISPEEADCVTAITPGKLGQLLHHAIQCSINRDPTKTPFATNSPNNFLRRLWLMVMQLDVYQLTVVGGHPLIDKNMYDTDLPHLDESSTPDEFSLDKSFCDYSKLSDLLYSLLNEALNLRKPLKLFELKRELRPLEEYIVGLPDVHQILARPCDTVAQRALNYRSMVQYMDCVSLLGILYYHIFLHYCSRMDVEQSAHYCCEILRVGSLLYPIVLFFDKKNTEFDLQRHFGCPAVIIPRFESCLHRLDQLFFSIIARVKVFKLCCTQIESQKIQIMDQILAIAEASTRHVLHVYKTISSTYYHAWVVSKAHSFIISRLLRTPSGAIANASPLDQHLLDSFKSIGDDDVFFRFTTSHLERIRQTLQAFQEIDLIGSLSNSPLDGTIGFEDNGRWLKQVMQDIASDGRNDYVFEDDRRFPAQTALNSGYASSIYEGSDITNGASVDADVEASAVLNEFFSGYDIEEYLLKQSAAEYGIHF</sequence>
<evidence type="ECO:0000256" key="2">
    <source>
        <dbReference type="ARBA" id="ARBA00022833"/>
    </source>
</evidence>
<dbReference type="STRING" id="983966.A0A1E4S9D6"/>
<dbReference type="SMART" id="SM00066">
    <property type="entry name" value="GAL4"/>
    <property type="match status" value="1"/>
</dbReference>
<evidence type="ECO:0000256" key="3">
    <source>
        <dbReference type="ARBA" id="ARBA00023015"/>
    </source>
</evidence>
<dbReference type="OrthoDB" id="2943660at2759"/>
<dbReference type="Pfam" id="PF00172">
    <property type="entry name" value="Zn_clus"/>
    <property type="match status" value="1"/>
</dbReference>
<evidence type="ECO:0000256" key="5">
    <source>
        <dbReference type="ARBA" id="ARBA00023163"/>
    </source>
</evidence>
<feature type="compositionally biased region" description="Low complexity" evidence="7">
    <location>
        <begin position="138"/>
        <end position="147"/>
    </location>
</feature>
<dbReference type="RefSeq" id="XP_020073166.1">
    <property type="nucleotide sequence ID" value="XM_020214050.1"/>
</dbReference>
<feature type="compositionally biased region" description="Polar residues" evidence="7">
    <location>
        <begin position="148"/>
        <end position="157"/>
    </location>
</feature>
<dbReference type="Pfam" id="PF04082">
    <property type="entry name" value="Fungal_trans"/>
    <property type="match status" value="1"/>
</dbReference>
<evidence type="ECO:0000256" key="4">
    <source>
        <dbReference type="ARBA" id="ARBA00023125"/>
    </source>
</evidence>
<keyword evidence="4" id="KW-0238">DNA-binding</keyword>
<evidence type="ECO:0000256" key="1">
    <source>
        <dbReference type="ARBA" id="ARBA00022723"/>
    </source>
</evidence>
<dbReference type="InterPro" id="IPR050675">
    <property type="entry name" value="OAF3"/>
</dbReference>
<dbReference type="PANTHER" id="PTHR31069">
    <property type="entry name" value="OLEATE-ACTIVATED TRANSCRIPTION FACTOR 1-RELATED"/>
    <property type="match status" value="1"/>
</dbReference>
<keyword evidence="2" id="KW-0862">Zinc</keyword>
<dbReference type="Proteomes" id="UP000094389">
    <property type="component" value="Unassembled WGS sequence"/>
</dbReference>
<organism evidence="9 10">
    <name type="scientific">Cyberlindnera jadinii (strain ATCC 18201 / CBS 1600 / BCRC 20928 / JCM 3617 / NBRC 0987 / NRRL Y-1542)</name>
    <name type="common">Torula yeast</name>
    <name type="synonym">Candida utilis</name>
    <dbReference type="NCBI Taxonomy" id="983966"/>
    <lineage>
        <taxon>Eukaryota</taxon>
        <taxon>Fungi</taxon>
        <taxon>Dikarya</taxon>
        <taxon>Ascomycota</taxon>
        <taxon>Saccharomycotina</taxon>
        <taxon>Saccharomycetes</taxon>
        <taxon>Phaffomycetales</taxon>
        <taxon>Phaffomycetaceae</taxon>
        <taxon>Cyberlindnera</taxon>
    </lineage>
</organism>
<keyword evidence="10" id="KW-1185">Reference proteome</keyword>
<dbReference type="EMBL" id="KV453925">
    <property type="protein sequence ID" value="ODV76127.1"/>
    <property type="molecule type" value="Genomic_DNA"/>
</dbReference>
<evidence type="ECO:0000313" key="10">
    <source>
        <dbReference type="Proteomes" id="UP000094389"/>
    </source>
</evidence>
<accession>A0A1E4S9D6</accession>
<feature type="domain" description="Zn(2)-C6 fungal-type" evidence="8">
    <location>
        <begin position="18"/>
        <end position="50"/>
    </location>
</feature>
<proteinExistence type="predicted"/>
<dbReference type="InterPro" id="IPR036864">
    <property type="entry name" value="Zn2-C6_fun-type_DNA-bd_sf"/>
</dbReference>
<feature type="region of interest" description="Disordered" evidence="7">
    <location>
        <begin position="135"/>
        <end position="158"/>
    </location>
</feature>
<dbReference type="GO" id="GO:0000981">
    <property type="term" value="F:DNA-binding transcription factor activity, RNA polymerase II-specific"/>
    <property type="evidence" value="ECO:0007669"/>
    <property type="project" value="InterPro"/>
</dbReference>
<keyword evidence="3" id="KW-0805">Transcription regulation</keyword>
<dbReference type="CDD" id="cd00067">
    <property type="entry name" value="GAL4"/>
    <property type="match status" value="1"/>
</dbReference>
<dbReference type="PANTHER" id="PTHR31069:SF12">
    <property type="entry name" value="TRANSCRIPTION FACTOR DOMAIN-CONTAINING PROTEIN"/>
    <property type="match status" value="1"/>
</dbReference>
<dbReference type="GO" id="GO:0005634">
    <property type="term" value="C:nucleus"/>
    <property type="evidence" value="ECO:0007669"/>
    <property type="project" value="TreeGrafter"/>
</dbReference>
<dbReference type="GO" id="GO:0008270">
    <property type="term" value="F:zinc ion binding"/>
    <property type="evidence" value="ECO:0007669"/>
    <property type="project" value="InterPro"/>
</dbReference>
<keyword evidence="6" id="KW-0539">Nucleus</keyword>
<keyword evidence="5" id="KW-0804">Transcription</keyword>
<evidence type="ECO:0000313" key="9">
    <source>
        <dbReference type="EMBL" id="ODV76127.1"/>
    </source>
</evidence>
<evidence type="ECO:0000256" key="7">
    <source>
        <dbReference type="SAM" id="MobiDB-lite"/>
    </source>
</evidence>
<dbReference type="Gene3D" id="4.10.240.10">
    <property type="entry name" value="Zn(2)-C6 fungal-type DNA-binding domain"/>
    <property type="match status" value="1"/>
</dbReference>
<dbReference type="GO" id="GO:0006351">
    <property type="term" value="P:DNA-templated transcription"/>
    <property type="evidence" value="ECO:0007669"/>
    <property type="project" value="InterPro"/>
</dbReference>
<dbReference type="InterPro" id="IPR007219">
    <property type="entry name" value="XnlR_reg_dom"/>
</dbReference>
<gene>
    <name evidence="9" type="ORF">CYBJADRAFT_165456</name>
</gene>
<name>A0A1E4S9D6_CYBJN</name>
<evidence type="ECO:0000256" key="6">
    <source>
        <dbReference type="ARBA" id="ARBA00023242"/>
    </source>
</evidence>
<dbReference type="AlphaFoldDB" id="A0A1E4S9D6"/>
<dbReference type="SUPFAM" id="SSF57701">
    <property type="entry name" value="Zn2/Cys6 DNA-binding domain"/>
    <property type="match status" value="1"/>
</dbReference>
<dbReference type="OMA" id="IEVIMAK"/>